<evidence type="ECO:0000259" key="5">
    <source>
        <dbReference type="PROSITE" id="PS50043"/>
    </source>
</evidence>
<dbReference type="SUPFAM" id="SSF46894">
    <property type="entry name" value="C-terminal effector domain of the bipartite response regulators"/>
    <property type="match status" value="1"/>
</dbReference>
<protein>
    <submittedName>
        <fullName evidence="6">Helix-turn-helix transcriptional regulator</fullName>
    </submittedName>
</protein>
<evidence type="ECO:0000256" key="3">
    <source>
        <dbReference type="ARBA" id="ARBA00023163"/>
    </source>
</evidence>
<evidence type="ECO:0000256" key="2">
    <source>
        <dbReference type="ARBA" id="ARBA00023125"/>
    </source>
</evidence>
<dbReference type="InterPro" id="IPR036388">
    <property type="entry name" value="WH-like_DNA-bd_sf"/>
</dbReference>
<dbReference type="EMBL" id="BJYT01000030">
    <property type="protein sequence ID" value="GEO11850.1"/>
    <property type="molecule type" value="Genomic_DNA"/>
</dbReference>
<dbReference type="PANTHER" id="PTHR44688">
    <property type="entry name" value="DNA-BINDING TRANSCRIPTIONAL ACTIVATOR DEVR_DOSR"/>
    <property type="match status" value="1"/>
</dbReference>
<evidence type="ECO:0000256" key="4">
    <source>
        <dbReference type="SAM" id="Phobius"/>
    </source>
</evidence>
<organism evidence="6 7">
    <name type="scientific">Segetibacter aerophilus</name>
    <dbReference type="NCBI Taxonomy" id="670293"/>
    <lineage>
        <taxon>Bacteria</taxon>
        <taxon>Pseudomonadati</taxon>
        <taxon>Bacteroidota</taxon>
        <taxon>Chitinophagia</taxon>
        <taxon>Chitinophagales</taxon>
        <taxon>Chitinophagaceae</taxon>
        <taxon>Segetibacter</taxon>
    </lineage>
</organism>
<keyword evidence="4" id="KW-1133">Transmembrane helix</keyword>
<dbReference type="Gene3D" id="1.10.10.10">
    <property type="entry name" value="Winged helix-like DNA-binding domain superfamily/Winged helix DNA-binding domain"/>
    <property type="match status" value="1"/>
</dbReference>
<evidence type="ECO:0000256" key="1">
    <source>
        <dbReference type="ARBA" id="ARBA00023015"/>
    </source>
</evidence>
<dbReference type="CDD" id="cd06170">
    <property type="entry name" value="LuxR_C_like"/>
    <property type="match status" value="1"/>
</dbReference>
<dbReference type="SMART" id="SM00421">
    <property type="entry name" value="HTH_LUXR"/>
    <property type="match status" value="1"/>
</dbReference>
<keyword evidence="4" id="KW-0812">Transmembrane</keyword>
<comment type="caution">
    <text evidence="6">The sequence shown here is derived from an EMBL/GenBank/DDBJ whole genome shotgun (WGS) entry which is preliminary data.</text>
</comment>
<keyword evidence="7" id="KW-1185">Reference proteome</keyword>
<sequence>MAAVLVLLQVVEYRFLLLRNSFEIYIATIAILFTLLGIWLASRLMRPKVKTQIETIVVEKEVHVVATPSAEVNEAERAKLGLSTRELEVLVLMADGLSNQEIAERLFVSLNTVKTHTSKLFEKLDVKRRTQAVGKAKQLNIIN</sequence>
<evidence type="ECO:0000313" key="6">
    <source>
        <dbReference type="EMBL" id="GEO11850.1"/>
    </source>
</evidence>
<dbReference type="PROSITE" id="PS50043">
    <property type="entry name" value="HTH_LUXR_2"/>
    <property type="match status" value="1"/>
</dbReference>
<dbReference type="InterPro" id="IPR000792">
    <property type="entry name" value="Tscrpt_reg_LuxR_C"/>
</dbReference>
<reference evidence="6 7" key="1">
    <citation type="submission" date="2019-07" db="EMBL/GenBank/DDBJ databases">
        <title>Whole genome shotgun sequence of Segetibacter aerophilus NBRC 106135.</title>
        <authorList>
            <person name="Hosoyama A."/>
            <person name="Uohara A."/>
            <person name="Ohji S."/>
            <person name="Ichikawa N."/>
        </authorList>
    </citation>
    <scope>NUCLEOTIDE SEQUENCE [LARGE SCALE GENOMIC DNA]</scope>
    <source>
        <strain evidence="6 7">NBRC 106135</strain>
    </source>
</reference>
<keyword evidence="2" id="KW-0238">DNA-binding</keyword>
<keyword evidence="4" id="KW-0472">Membrane</keyword>
<dbReference type="Pfam" id="PF00196">
    <property type="entry name" value="GerE"/>
    <property type="match status" value="1"/>
</dbReference>
<dbReference type="GO" id="GO:0006355">
    <property type="term" value="P:regulation of DNA-templated transcription"/>
    <property type="evidence" value="ECO:0007669"/>
    <property type="project" value="InterPro"/>
</dbReference>
<proteinExistence type="predicted"/>
<dbReference type="AlphaFoldDB" id="A0A512BIR1"/>
<evidence type="ECO:0000313" key="7">
    <source>
        <dbReference type="Proteomes" id="UP000321513"/>
    </source>
</evidence>
<name>A0A512BIR1_9BACT</name>
<dbReference type="PANTHER" id="PTHR44688:SF16">
    <property type="entry name" value="DNA-BINDING TRANSCRIPTIONAL ACTIVATOR DEVR_DOSR"/>
    <property type="match status" value="1"/>
</dbReference>
<feature type="domain" description="HTH luxR-type" evidence="5">
    <location>
        <begin position="75"/>
        <end position="140"/>
    </location>
</feature>
<gene>
    <name evidence="6" type="ORF">SAE01_43460</name>
</gene>
<feature type="transmembrane region" description="Helical" evidence="4">
    <location>
        <begin position="24"/>
        <end position="42"/>
    </location>
</feature>
<dbReference type="InterPro" id="IPR016032">
    <property type="entry name" value="Sig_transdc_resp-reg_C-effctor"/>
</dbReference>
<accession>A0A512BIR1</accession>
<keyword evidence="1" id="KW-0805">Transcription regulation</keyword>
<dbReference type="Proteomes" id="UP000321513">
    <property type="component" value="Unassembled WGS sequence"/>
</dbReference>
<dbReference type="PRINTS" id="PR00038">
    <property type="entry name" value="HTHLUXR"/>
</dbReference>
<keyword evidence="3" id="KW-0804">Transcription</keyword>
<dbReference type="GO" id="GO:0003677">
    <property type="term" value="F:DNA binding"/>
    <property type="evidence" value="ECO:0007669"/>
    <property type="project" value="UniProtKB-KW"/>
</dbReference>